<comment type="caution">
    <text evidence="2">The sequence shown here is derived from an EMBL/GenBank/DDBJ whole genome shotgun (WGS) entry which is preliminary data.</text>
</comment>
<evidence type="ECO:0000313" key="2">
    <source>
        <dbReference type="EMBL" id="KAH8695245.1"/>
    </source>
</evidence>
<feature type="compositionally biased region" description="Basic and acidic residues" evidence="1">
    <location>
        <begin position="123"/>
        <end position="133"/>
    </location>
</feature>
<feature type="compositionally biased region" description="Low complexity" evidence="1">
    <location>
        <begin position="89"/>
        <end position="110"/>
    </location>
</feature>
<dbReference type="Proteomes" id="UP001201262">
    <property type="component" value="Unassembled WGS sequence"/>
</dbReference>
<reference evidence="2" key="1">
    <citation type="submission" date="2021-12" db="EMBL/GenBank/DDBJ databases">
        <title>Convergent genome expansion in fungi linked to evolution of root-endophyte symbiosis.</title>
        <authorList>
            <consortium name="DOE Joint Genome Institute"/>
            <person name="Ke Y.-H."/>
            <person name="Bonito G."/>
            <person name="Liao H.-L."/>
            <person name="Looney B."/>
            <person name="Rojas-Flechas A."/>
            <person name="Nash J."/>
            <person name="Hameed K."/>
            <person name="Schadt C."/>
            <person name="Martin F."/>
            <person name="Crous P.W."/>
            <person name="Miettinen O."/>
            <person name="Magnuson J.K."/>
            <person name="Labbe J."/>
            <person name="Jacobson D."/>
            <person name="Doktycz M.J."/>
            <person name="Veneault-Fourrey C."/>
            <person name="Kuo A."/>
            <person name="Mondo S."/>
            <person name="Calhoun S."/>
            <person name="Riley R."/>
            <person name="Ohm R."/>
            <person name="LaButti K."/>
            <person name="Andreopoulos B."/>
            <person name="Pangilinan J."/>
            <person name="Nolan M."/>
            <person name="Tritt A."/>
            <person name="Clum A."/>
            <person name="Lipzen A."/>
            <person name="Daum C."/>
            <person name="Barry K."/>
            <person name="Grigoriev I.V."/>
            <person name="Vilgalys R."/>
        </authorList>
    </citation>
    <scope>NUCLEOTIDE SEQUENCE</scope>
    <source>
        <strain evidence="2">PMI_201</strain>
    </source>
</reference>
<sequence>MEEQNSYHEGMNLHQVSVPLPSQRQFDEFSAKFELEQKPQAGTSTPSVGSEVIINPSSNQEVVESPLPSTGPPSYHTLDTRGNEENAVQQGDAPASSAGSSSQSLCSQLDNESRTSVANSEMLRARMASDEHSYWSPDSSTSSSSAQSTTPTEPAAVSSSDDAITLAPIPTPDSNNQIGGPNASTRQDSRRPHISGPYPYFDHDSRFRTNDRTFGMRIAGTMPVPLQEWPEGWFENPRPAPPVPVARNEASPEENARVRGRRLLDRFIHAARLTRIVARLRNGTRKAVNKVKSLGK</sequence>
<dbReference type="RefSeq" id="XP_046070387.1">
    <property type="nucleotide sequence ID" value="XM_046220642.1"/>
</dbReference>
<organism evidence="2 3">
    <name type="scientific">Talaromyces proteolyticus</name>
    <dbReference type="NCBI Taxonomy" id="1131652"/>
    <lineage>
        <taxon>Eukaryota</taxon>
        <taxon>Fungi</taxon>
        <taxon>Dikarya</taxon>
        <taxon>Ascomycota</taxon>
        <taxon>Pezizomycotina</taxon>
        <taxon>Eurotiomycetes</taxon>
        <taxon>Eurotiomycetidae</taxon>
        <taxon>Eurotiales</taxon>
        <taxon>Trichocomaceae</taxon>
        <taxon>Talaromyces</taxon>
        <taxon>Talaromyces sect. Bacilispori</taxon>
    </lineage>
</organism>
<accession>A0AAD4PWM1</accession>
<gene>
    <name evidence="2" type="ORF">BGW36DRAFT_429126</name>
</gene>
<evidence type="ECO:0000313" key="3">
    <source>
        <dbReference type="Proteomes" id="UP001201262"/>
    </source>
</evidence>
<dbReference type="AlphaFoldDB" id="A0AAD4PWM1"/>
<name>A0AAD4PWM1_9EURO</name>
<proteinExistence type="predicted"/>
<feature type="compositionally biased region" description="Low complexity" evidence="1">
    <location>
        <begin position="136"/>
        <end position="156"/>
    </location>
</feature>
<evidence type="ECO:0000256" key="1">
    <source>
        <dbReference type="SAM" id="MobiDB-lite"/>
    </source>
</evidence>
<keyword evidence="3" id="KW-1185">Reference proteome</keyword>
<dbReference type="GeneID" id="70250929"/>
<feature type="compositionally biased region" description="Polar residues" evidence="1">
    <location>
        <begin position="172"/>
        <end position="186"/>
    </location>
</feature>
<protein>
    <submittedName>
        <fullName evidence="2">Uncharacterized protein</fullName>
    </submittedName>
</protein>
<feature type="region of interest" description="Disordered" evidence="1">
    <location>
        <begin position="29"/>
        <end position="204"/>
    </location>
</feature>
<dbReference type="EMBL" id="JAJTJA010000008">
    <property type="protein sequence ID" value="KAH8695245.1"/>
    <property type="molecule type" value="Genomic_DNA"/>
</dbReference>